<dbReference type="EMBL" id="CP000323">
    <property type="protein sequence ID" value="ABE75401.1"/>
    <property type="molecule type" value="Genomic_DNA"/>
</dbReference>
<reference evidence="2" key="1">
    <citation type="submission" date="2006-03" db="EMBL/GenBank/DDBJ databases">
        <title>Complete sequence of chromosome of Psychrobacter cryohalolentis K5.</title>
        <authorList>
            <consortium name="US DOE Joint Genome Institute"/>
            <person name="Copeland A."/>
            <person name="Lucas S."/>
            <person name="Lapidus A."/>
            <person name="Barry K."/>
            <person name="Detter J.C."/>
            <person name="Glavina del Rio T."/>
            <person name="Hammon N."/>
            <person name="Israni S."/>
            <person name="Dalin E."/>
            <person name="Tice H."/>
            <person name="Pitluck S."/>
            <person name="Brettin T."/>
            <person name="Bruce D."/>
            <person name="Han C."/>
            <person name="Tapia R."/>
            <person name="Sims D.R."/>
            <person name="Gilna P."/>
            <person name="Schmutz J."/>
            <person name="Larimer F."/>
            <person name="Land M."/>
            <person name="Hauser L."/>
            <person name="Kyrpides N."/>
            <person name="Kim E."/>
            <person name="Richardson P."/>
        </authorList>
    </citation>
    <scope>NUCLEOTIDE SEQUENCE</scope>
    <source>
        <strain evidence="2">K5</strain>
    </source>
</reference>
<evidence type="ECO:0000256" key="1">
    <source>
        <dbReference type="SAM" id="MobiDB-lite"/>
    </source>
</evidence>
<evidence type="ECO:0000313" key="3">
    <source>
        <dbReference type="Proteomes" id="UP000002425"/>
    </source>
</evidence>
<proteinExistence type="predicted"/>
<dbReference type="RefSeq" id="WP_011513950.1">
    <property type="nucleotide sequence ID" value="NC_007969.1"/>
</dbReference>
<gene>
    <name evidence="2" type="ordered locus">Pcryo_1624</name>
</gene>
<organism evidence="2 3">
    <name type="scientific">Psychrobacter cryohalolentis (strain ATCC BAA-1226 / DSM 17306 / VKM B-2378 / K5)</name>
    <dbReference type="NCBI Taxonomy" id="335284"/>
    <lineage>
        <taxon>Bacteria</taxon>
        <taxon>Pseudomonadati</taxon>
        <taxon>Pseudomonadota</taxon>
        <taxon>Gammaproteobacteria</taxon>
        <taxon>Moraxellales</taxon>
        <taxon>Moraxellaceae</taxon>
        <taxon>Psychrobacter</taxon>
    </lineage>
</organism>
<sequence>MSEAEARTEVKRLNRTQKNAEYIEKKINSLSFYSAYWCLFELRSLYALSEKQILRDDTRVKSKLIHILKKANCNPKKLDEILQTSADESIPLSYVRWFYEDDRAALWINMVLKKYNAASDYIQTKSDIAIFAHNLIFNSNIRISGREIHIGSDSYNDALVLNKKQVLGFLEQAYVRSKVGLGKTKWMDSRNDIQVNHLYQYMQKPCELIKLNVVTFSPSQALICADTIAIKESDRVSRLNHMLASLDYWMFDTYWFNEDGVVLGKDNNRSKFLEMMKNVSNSKANRINDKNIKKKGLVLTSANKKTLSLIAKRQGKTRAQMLNDIVASYNQTFFSEVPKTTRATGAYITGDYGKPYTDTFETQQSLKAKQASSETMLVDSDSEENTEDVPGTDILEPATGIERKNRKCVEYAEIDECVKNDEQIENDKQVKNAKPKDFDNRCKNLEDADNSATGKLTDELILAITPSKNIDTPVDISTIETVQPVTSSHDTEHISASDENLHNIDDKIYDDDPFLINARLISKRLEEHKQTN</sequence>
<protein>
    <submittedName>
        <fullName evidence="2">Uncharacterized protein</fullName>
    </submittedName>
</protein>
<name>Q1QAA2_PSYCK</name>
<dbReference type="Proteomes" id="UP000002425">
    <property type="component" value="Chromosome"/>
</dbReference>
<dbReference type="KEGG" id="pcr:Pcryo_1624"/>
<evidence type="ECO:0000313" key="2">
    <source>
        <dbReference type="EMBL" id="ABE75401.1"/>
    </source>
</evidence>
<feature type="region of interest" description="Disordered" evidence="1">
    <location>
        <begin position="370"/>
        <end position="393"/>
    </location>
</feature>
<dbReference type="AlphaFoldDB" id="Q1QAA2"/>
<keyword evidence="3" id="KW-1185">Reference proteome</keyword>
<dbReference type="HOGENOM" id="CLU_511778_0_0_6"/>
<accession>Q1QAA2</accession>